<organism evidence="2 3">
    <name type="scientific">Branchiostoma lanceolatum</name>
    <name type="common">Common lancelet</name>
    <name type="synonym">Amphioxus lanceolatum</name>
    <dbReference type="NCBI Taxonomy" id="7740"/>
    <lineage>
        <taxon>Eukaryota</taxon>
        <taxon>Metazoa</taxon>
        <taxon>Chordata</taxon>
        <taxon>Cephalochordata</taxon>
        <taxon>Leptocardii</taxon>
        <taxon>Amphioxiformes</taxon>
        <taxon>Branchiostomatidae</taxon>
        <taxon>Branchiostoma</taxon>
    </lineage>
</organism>
<gene>
    <name evidence="2" type="primary">Hypp3746</name>
    <name evidence="2" type="ORF">BLAG_LOCUS20805</name>
</gene>
<feature type="compositionally biased region" description="Polar residues" evidence="1">
    <location>
        <begin position="19"/>
        <end position="32"/>
    </location>
</feature>
<feature type="region of interest" description="Disordered" evidence="1">
    <location>
        <begin position="1"/>
        <end position="86"/>
    </location>
</feature>
<feature type="compositionally biased region" description="Polar residues" evidence="1">
    <location>
        <begin position="172"/>
        <end position="186"/>
    </location>
</feature>
<dbReference type="EMBL" id="OV696691">
    <property type="protein sequence ID" value="CAH1267453.1"/>
    <property type="molecule type" value="Genomic_DNA"/>
</dbReference>
<accession>A0A8K0EYQ5</accession>
<dbReference type="Proteomes" id="UP000838412">
    <property type="component" value="Chromosome 6"/>
</dbReference>
<feature type="region of interest" description="Disordered" evidence="1">
    <location>
        <begin position="268"/>
        <end position="293"/>
    </location>
</feature>
<evidence type="ECO:0000256" key="1">
    <source>
        <dbReference type="SAM" id="MobiDB-lite"/>
    </source>
</evidence>
<evidence type="ECO:0000313" key="2">
    <source>
        <dbReference type="EMBL" id="CAH1267453.1"/>
    </source>
</evidence>
<sequence>MAEELPTDVASRRLKDDPLQTNMKQASVSTDCGTRETTLRVDDRHGHPSIPNSYDENTDGDHPNLSGATDVSAENGSDGSGNDAGMSVFVGDESNMCDIRYPSGTLYRNPMCDQDTLNPDLMYSQNATSPNPMYPPIAINGSSNLEYQRNVRNPNQIYEPDVCSEPAHRPANSDSTPSIEPLTTTHQEVHDDDDDNNKPTTSDAAAENKEIDDITHDVAVEVNAVPSVRPKSTSRPSNIDLYIKPYAVRYQTHDENRGGMPYAVRHHEDDEDEIPPEIDDAGGNRRTHHTAPDDVDITPYAVAYMRRYDMTDVTRRDAPMNDADTSASVGNDSNVQRIQHHWRTRHRQDPSSIPNSLIPNAMYVPNVPQQAACSRNYKQLTRCHTATDILHAQLRRFYSKYGRGTDDDLRCYDGVYNFYRTDFYCRDVYRND</sequence>
<feature type="compositionally biased region" description="Basic and acidic residues" evidence="1">
    <location>
        <begin position="33"/>
        <end position="46"/>
    </location>
</feature>
<name>A0A8K0EYQ5_BRALA</name>
<protein>
    <submittedName>
        <fullName evidence="2">Hypp3746 protein</fullName>
    </submittedName>
</protein>
<dbReference type="AlphaFoldDB" id="A0A8K0EYQ5"/>
<feature type="region of interest" description="Disordered" evidence="1">
    <location>
        <begin position="157"/>
        <end position="211"/>
    </location>
</feature>
<feature type="compositionally biased region" description="Acidic residues" evidence="1">
    <location>
        <begin position="269"/>
        <end position="280"/>
    </location>
</feature>
<keyword evidence="3" id="KW-1185">Reference proteome</keyword>
<reference evidence="2" key="1">
    <citation type="submission" date="2022-01" db="EMBL/GenBank/DDBJ databases">
        <authorList>
            <person name="Braso-Vives M."/>
        </authorList>
    </citation>
    <scope>NUCLEOTIDE SEQUENCE</scope>
</reference>
<feature type="compositionally biased region" description="Polar residues" evidence="1">
    <location>
        <begin position="66"/>
        <end position="77"/>
    </location>
</feature>
<evidence type="ECO:0000313" key="3">
    <source>
        <dbReference type="Proteomes" id="UP000838412"/>
    </source>
</evidence>
<proteinExistence type="predicted"/>